<dbReference type="GO" id="GO:0005634">
    <property type="term" value="C:nucleus"/>
    <property type="evidence" value="ECO:0007669"/>
    <property type="project" value="UniProtKB-SubCell"/>
</dbReference>
<dbReference type="CDD" id="cd02440">
    <property type="entry name" value="AdoMet_MTases"/>
    <property type="match status" value="1"/>
</dbReference>
<feature type="binding site" evidence="10">
    <location>
        <position position="221"/>
    </location>
    <ligand>
        <name>S-adenosyl-L-methionine</name>
        <dbReference type="ChEBI" id="CHEBI:59789"/>
    </ligand>
</feature>
<evidence type="ECO:0000256" key="3">
    <source>
        <dbReference type="ARBA" id="ARBA00022603"/>
    </source>
</evidence>
<dbReference type="GO" id="GO:0005759">
    <property type="term" value="C:mitochondrial matrix"/>
    <property type="evidence" value="ECO:0007669"/>
    <property type="project" value="UniProtKB-SubCell"/>
</dbReference>
<comment type="similarity">
    <text evidence="1">Belongs to the class I-like SAM-binding methyltransferase superfamily. TRM5/TYW2 family.</text>
</comment>
<evidence type="ECO:0000256" key="4">
    <source>
        <dbReference type="ARBA" id="ARBA00022679"/>
    </source>
</evidence>
<keyword evidence="5 10" id="KW-0949">S-adenosyl-L-methionine</keyword>
<evidence type="ECO:0000313" key="12">
    <source>
        <dbReference type="EMBL" id="QDZ22378.1"/>
    </source>
</evidence>
<dbReference type="EMBL" id="CP031040">
    <property type="protein sequence ID" value="QDZ22378.1"/>
    <property type="molecule type" value="Genomic_DNA"/>
</dbReference>
<keyword evidence="3 10" id="KW-0489">Methyltransferase</keyword>
<dbReference type="PANTHER" id="PTHR23245:SF36">
    <property type="entry name" value="TRNA (GUANINE(37)-N1)-METHYLTRANSFERASE"/>
    <property type="match status" value="1"/>
</dbReference>
<dbReference type="GO" id="GO:0002939">
    <property type="term" value="P:tRNA N1-guanine methylation"/>
    <property type="evidence" value="ECO:0007669"/>
    <property type="project" value="TreeGrafter"/>
</dbReference>
<reference evidence="12 13" key="1">
    <citation type="submission" date="2018-07" db="EMBL/GenBank/DDBJ databases">
        <title>The complete nuclear genome of the prasinophyte Chloropicon primus (CCMP1205).</title>
        <authorList>
            <person name="Pombert J.-F."/>
            <person name="Otis C."/>
            <person name="Turmel M."/>
            <person name="Lemieux C."/>
        </authorList>
    </citation>
    <scope>NUCLEOTIDE SEQUENCE [LARGE SCALE GENOMIC DNA]</scope>
    <source>
        <strain evidence="12 13">CCMP1205</strain>
    </source>
</reference>
<organism evidence="12 13">
    <name type="scientific">Chloropicon primus</name>
    <dbReference type="NCBI Taxonomy" id="1764295"/>
    <lineage>
        <taxon>Eukaryota</taxon>
        <taxon>Viridiplantae</taxon>
        <taxon>Chlorophyta</taxon>
        <taxon>Chloropicophyceae</taxon>
        <taxon>Chloropicales</taxon>
        <taxon>Chloropicaceae</taxon>
        <taxon>Chloropicon</taxon>
    </lineage>
</organism>
<feature type="binding site" evidence="10">
    <location>
        <begin position="260"/>
        <end position="261"/>
    </location>
    <ligand>
        <name>S-adenosyl-L-methionine</name>
        <dbReference type="ChEBI" id="CHEBI:59789"/>
    </ligand>
</feature>
<dbReference type="EC" id="2.1.1.228" evidence="10"/>
<dbReference type="InterPro" id="IPR030382">
    <property type="entry name" value="MeTrfase_TRM5/TYW2"/>
</dbReference>
<dbReference type="Proteomes" id="UP000316726">
    <property type="component" value="Chromosome 7"/>
</dbReference>
<evidence type="ECO:0000256" key="7">
    <source>
        <dbReference type="ARBA" id="ARBA00023128"/>
    </source>
</evidence>
<dbReference type="Pfam" id="PF25133">
    <property type="entry name" value="TYW2_N_2"/>
    <property type="match status" value="1"/>
</dbReference>
<dbReference type="FunFam" id="3.30.300.110:FF:000001">
    <property type="entry name" value="tRNA (guanine(37)-N1)-methyltransferase"/>
    <property type="match status" value="1"/>
</dbReference>
<sequence>MAGGSNGVVNVSGEDFDREQFKRDLNLLALRVPLNKIGPVRSQLAKAKLILKMPRVKTIVSTPDNAADKKMILLAEGCTPEAQPRLRELMQEHDLEEPVPYKHTLGYEYLTADQVLGALIPKDVIGEIPTSFETIGHIAHLNLRDEQLAYKGLIGRVILDKNDRIKTVVNKTQAIENQFRVLPMEVIAGSHEMETLVIQHGYRFKLNFAEVYWNSRLENEHNRLITEVFKPTDCILDMTCGVGPFTIPAAKRGCRVLANDLNPKCVEYAKVNCKLNKIDAKAMPEIFCMDAREFVRHVTSRNGKRKKGPNGEEVQEPPLLFNHAVINLPATGLDFVDVFRGLFDRRVWKETDLPRVHCYTFIGKQLPEPEGAARPAMSDKEVKEILFRGVVERVEGLLGVNFSDDEAPLVREVRDVAPNKRMVLISFRVPAEAAFSS</sequence>
<dbReference type="PANTHER" id="PTHR23245">
    <property type="entry name" value="TRNA METHYLTRANSFERASE"/>
    <property type="match status" value="1"/>
</dbReference>
<name>A0A5B8MNW6_9CHLO</name>
<comment type="similarity">
    <text evidence="10">Belongs to the TRM5 / TYW2 family.</text>
</comment>
<keyword evidence="7 10" id="KW-0496">Mitochondrion</keyword>
<protein>
    <recommendedName>
        <fullName evidence="10">tRNA (guanine(37)-N1)-methyltransferase</fullName>
        <ecNumber evidence="10">2.1.1.228</ecNumber>
    </recommendedName>
    <alternativeName>
        <fullName evidence="10">M1G-methyltransferase</fullName>
    </alternativeName>
    <alternativeName>
        <fullName evidence="10">tRNA [GM37] methyltransferase</fullName>
    </alternativeName>
    <alternativeName>
        <fullName evidence="10">tRNA methyltransferase 5 homolog</fullName>
    </alternativeName>
</protein>
<evidence type="ECO:0000256" key="2">
    <source>
        <dbReference type="ARBA" id="ARBA00022490"/>
    </source>
</evidence>
<comment type="function">
    <text evidence="10">Specifically methylates the N1 position of guanosine-37 in various cytoplasmic and mitochondrial tRNAs. Methylation is not dependent on the nature of the nucleoside 5' of the target nucleoside. This is the first step in the biosynthesis of wybutosine (yW), a modified base adjacent to the anticodon of tRNAs and required for accurate decoding.</text>
</comment>
<keyword evidence="4 10" id="KW-0808">Transferase</keyword>
<comment type="catalytic activity">
    <reaction evidence="9 10">
        <text>guanosine(37) in tRNA + S-adenosyl-L-methionine = N(1)-methylguanosine(37) in tRNA + S-adenosyl-L-homocysteine + H(+)</text>
        <dbReference type="Rhea" id="RHEA:36899"/>
        <dbReference type="Rhea" id="RHEA-COMP:10145"/>
        <dbReference type="Rhea" id="RHEA-COMP:10147"/>
        <dbReference type="ChEBI" id="CHEBI:15378"/>
        <dbReference type="ChEBI" id="CHEBI:57856"/>
        <dbReference type="ChEBI" id="CHEBI:59789"/>
        <dbReference type="ChEBI" id="CHEBI:73542"/>
        <dbReference type="ChEBI" id="CHEBI:74269"/>
        <dbReference type="EC" id="2.1.1.228"/>
    </reaction>
</comment>
<evidence type="ECO:0000256" key="9">
    <source>
        <dbReference type="ARBA" id="ARBA00047783"/>
    </source>
</evidence>
<dbReference type="AlphaFoldDB" id="A0A5B8MNW6"/>
<evidence type="ECO:0000313" key="13">
    <source>
        <dbReference type="Proteomes" id="UP000316726"/>
    </source>
</evidence>
<feature type="domain" description="SAM-dependent methyltransferase TRM5/TYW2-type" evidence="11">
    <location>
        <begin position="132"/>
        <end position="431"/>
    </location>
</feature>
<gene>
    <name evidence="12" type="ORF">A3770_07p48960</name>
</gene>
<evidence type="ECO:0000256" key="10">
    <source>
        <dbReference type="HAMAP-Rule" id="MF_03152"/>
    </source>
</evidence>
<keyword evidence="8 10" id="KW-0539">Nucleus</keyword>
<evidence type="ECO:0000256" key="6">
    <source>
        <dbReference type="ARBA" id="ARBA00022694"/>
    </source>
</evidence>
<dbReference type="Pfam" id="PF02475">
    <property type="entry name" value="TRM5-TYW2_MTfase"/>
    <property type="match status" value="1"/>
</dbReference>
<comment type="subunit">
    <text evidence="10">Monomer.</text>
</comment>
<feature type="binding site" evidence="10">
    <location>
        <position position="327"/>
    </location>
    <ligand>
        <name>S-adenosyl-L-methionine</name>
        <dbReference type="ChEBI" id="CHEBI:59789"/>
    </ligand>
</feature>
<dbReference type="STRING" id="1764295.A0A5B8MNW6"/>
<dbReference type="InterPro" id="IPR025792">
    <property type="entry name" value="tRNA_Gua_MeTrfase_euk"/>
</dbReference>
<dbReference type="InterPro" id="IPR056744">
    <property type="entry name" value="TRM5/TYW2-like_N"/>
</dbReference>
<evidence type="ECO:0000256" key="5">
    <source>
        <dbReference type="ARBA" id="ARBA00022691"/>
    </source>
</evidence>
<dbReference type="PROSITE" id="PS51684">
    <property type="entry name" value="SAM_MT_TRM5_TYW2"/>
    <property type="match status" value="1"/>
</dbReference>
<dbReference type="Gene3D" id="3.30.300.110">
    <property type="entry name" value="Met-10+ protein-like domains"/>
    <property type="match status" value="1"/>
</dbReference>
<feature type="binding site" evidence="10">
    <location>
        <begin position="290"/>
        <end position="291"/>
    </location>
    <ligand>
        <name>S-adenosyl-L-methionine</name>
        <dbReference type="ChEBI" id="CHEBI:59789"/>
    </ligand>
</feature>
<dbReference type="InterPro" id="IPR056743">
    <property type="entry name" value="TRM5-TYW2-like_MTfase"/>
</dbReference>
<comment type="subcellular location">
    <subcellularLocation>
        <location evidence="10">Mitochondrion matrix</location>
    </subcellularLocation>
    <subcellularLocation>
        <location evidence="10">Nucleus</location>
    </subcellularLocation>
    <subcellularLocation>
        <location evidence="10">Cytoplasm</location>
    </subcellularLocation>
    <text evidence="10">Predominantly in the mitochondria and in the nucleus.</text>
</comment>
<dbReference type="GO" id="GO:0070901">
    <property type="term" value="P:mitochondrial tRNA methylation"/>
    <property type="evidence" value="ECO:0007669"/>
    <property type="project" value="UniProtKB-ARBA"/>
</dbReference>
<evidence type="ECO:0000256" key="8">
    <source>
        <dbReference type="ARBA" id="ARBA00023242"/>
    </source>
</evidence>
<dbReference type="SUPFAM" id="SSF53335">
    <property type="entry name" value="S-adenosyl-L-methionine-dependent methyltransferases"/>
    <property type="match status" value="1"/>
</dbReference>
<keyword evidence="6 10" id="KW-0819">tRNA processing</keyword>
<keyword evidence="2 10" id="KW-0963">Cytoplasm</keyword>
<dbReference type="GO" id="GO:0052906">
    <property type="term" value="F:tRNA (guanine(37)-N1)-methyltransferase activity"/>
    <property type="evidence" value="ECO:0007669"/>
    <property type="project" value="UniProtKB-UniRule"/>
</dbReference>
<proteinExistence type="inferred from homology"/>
<evidence type="ECO:0000259" key="11">
    <source>
        <dbReference type="PROSITE" id="PS51684"/>
    </source>
</evidence>
<evidence type="ECO:0000256" key="1">
    <source>
        <dbReference type="ARBA" id="ARBA00009775"/>
    </source>
</evidence>
<dbReference type="HAMAP" id="MF_03152">
    <property type="entry name" value="TRM5"/>
    <property type="match status" value="1"/>
</dbReference>
<dbReference type="Gene3D" id="3.40.50.150">
    <property type="entry name" value="Vaccinia Virus protein VP39"/>
    <property type="match status" value="1"/>
</dbReference>
<keyword evidence="13" id="KW-1185">Reference proteome</keyword>
<accession>A0A5B8MNW6</accession>
<dbReference type="InterPro" id="IPR029063">
    <property type="entry name" value="SAM-dependent_MTases_sf"/>
</dbReference>
<dbReference type="OrthoDB" id="408788at2759"/>